<evidence type="ECO:0000313" key="4">
    <source>
        <dbReference type="EMBL" id="KAK9200632.1"/>
    </source>
</evidence>
<gene>
    <name evidence="4" type="ORF">WN944_015830</name>
    <name evidence="5" type="ORF">WN944_015834</name>
</gene>
<evidence type="ECO:0000313" key="6">
    <source>
        <dbReference type="Proteomes" id="UP001428341"/>
    </source>
</evidence>
<dbReference type="InterPro" id="IPR057553">
    <property type="entry name" value="SAC9_GBDL_2nd"/>
</dbReference>
<proteinExistence type="predicted"/>
<dbReference type="Pfam" id="PF24765">
    <property type="entry name" value="SAC9_C"/>
    <property type="match status" value="1"/>
</dbReference>
<dbReference type="Pfam" id="PF24790">
    <property type="entry name" value="SAC9_GBDL_1st"/>
    <property type="match status" value="1"/>
</dbReference>
<dbReference type="InterPro" id="IPR057554">
    <property type="entry name" value="SAC9_C"/>
</dbReference>
<dbReference type="EMBL" id="JBCGBO010000005">
    <property type="protein sequence ID" value="KAK9200632.1"/>
    <property type="molecule type" value="Genomic_DNA"/>
</dbReference>
<dbReference type="SUPFAM" id="SSF52058">
    <property type="entry name" value="L domain-like"/>
    <property type="match status" value="2"/>
</dbReference>
<comment type="caution">
    <text evidence="5">The sequence shown here is derived from an EMBL/GenBank/DDBJ whole genome shotgun (WGS) entry which is preliminary data.</text>
</comment>
<evidence type="ECO:0000259" key="3">
    <source>
        <dbReference type="PROSITE" id="PS01286"/>
    </source>
</evidence>
<organism evidence="5 6">
    <name type="scientific">Citrus x changshan-huyou</name>
    <dbReference type="NCBI Taxonomy" id="2935761"/>
    <lineage>
        <taxon>Eukaryota</taxon>
        <taxon>Viridiplantae</taxon>
        <taxon>Streptophyta</taxon>
        <taxon>Embryophyta</taxon>
        <taxon>Tracheophyta</taxon>
        <taxon>Spermatophyta</taxon>
        <taxon>Magnoliopsida</taxon>
        <taxon>eudicotyledons</taxon>
        <taxon>Gunneridae</taxon>
        <taxon>Pentapetalae</taxon>
        <taxon>rosids</taxon>
        <taxon>malvids</taxon>
        <taxon>Sapindales</taxon>
        <taxon>Rutaceae</taxon>
        <taxon>Aurantioideae</taxon>
        <taxon>Citrus</taxon>
    </lineage>
</organism>
<accession>A0AAP0MCK2</accession>
<keyword evidence="2" id="KW-0812">Transmembrane</keyword>
<feature type="transmembrane region" description="Helical" evidence="2">
    <location>
        <begin position="1190"/>
        <end position="1214"/>
    </location>
</feature>
<reference evidence="5 6" key="1">
    <citation type="submission" date="2024-05" db="EMBL/GenBank/DDBJ databases">
        <title>Haplotype-resolved chromosome-level genome assembly of Huyou (Citrus changshanensis).</title>
        <authorList>
            <person name="Miao C."/>
            <person name="Chen W."/>
            <person name="Wu Y."/>
            <person name="Wang L."/>
            <person name="Zhao S."/>
            <person name="Grierson D."/>
            <person name="Xu C."/>
            <person name="Chen K."/>
        </authorList>
    </citation>
    <scope>NUCLEOTIDE SEQUENCE [LARGE SCALE GENOMIC DNA]</scope>
    <source>
        <strain evidence="5">01-14</strain>
        <tissue evidence="5">Leaf</tissue>
    </source>
</reference>
<evidence type="ECO:0000313" key="5">
    <source>
        <dbReference type="EMBL" id="KAK9200636.1"/>
    </source>
</evidence>
<dbReference type="Pfam" id="PF23247">
    <property type="entry name" value="LRR_RPS2"/>
    <property type="match status" value="1"/>
</dbReference>
<dbReference type="Pfam" id="PF25019">
    <property type="entry name" value="LRR_R13L1-DRL21"/>
    <property type="match status" value="1"/>
</dbReference>
<dbReference type="InterPro" id="IPR057555">
    <property type="entry name" value="SAC9_GBDL_1st"/>
</dbReference>
<dbReference type="InterPro" id="IPR032675">
    <property type="entry name" value="LRR_dom_sf"/>
</dbReference>
<feature type="domain" description="F5/8 type C" evidence="3">
    <location>
        <begin position="814"/>
        <end position="830"/>
    </location>
</feature>
<protein>
    <recommendedName>
        <fullName evidence="3">F5/8 type C domain-containing protein</fullName>
    </recommendedName>
</protein>
<name>A0AAP0MCK2_9ROSI</name>
<keyword evidence="2" id="KW-0472">Membrane</keyword>
<dbReference type="InterPro" id="IPR057135">
    <property type="entry name" value="At4g27190-like_LRR"/>
</dbReference>
<dbReference type="InterPro" id="IPR055414">
    <property type="entry name" value="LRR_R13L4/SHOC2-like"/>
</dbReference>
<evidence type="ECO:0000256" key="1">
    <source>
        <dbReference type="ARBA" id="ARBA00022737"/>
    </source>
</evidence>
<dbReference type="PROSITE" id="PS01286">
    <property type="entry name" value="FA58C_2"/>
    <property type="match status" value="1"/>
</dbReference>
<dbReference type="Pfam" id="PF23598">
    <property type="entry name" value="LRR_14"/>
    <property type="match status" value="1"/>
</dbReference>
<dbReference type="Gene3D" id="3.80.10.10">
    <property type="entry name" value="Ribonuclease Inhibitor"/>
    <property type="match status" value="3"/>
</dbReference>
<dbReference type="EMBL" id="JBCGBO010000005">
    <property type="protein sequence ID" value="KAK9200636.1"/>
    <property type="molecule type" value="Genomic_DNA"/>
</dbReference>
<evidence type="ECO:0000256" key="2">
    <source>
        <dbReference type="SAM" id="Phobius"/>
    </source>
</evidence>
<dbReference type="PANTHER" id="PTHR47186:SF41">
    <property type="entry name" value="OS12G0131701 PROTEIN"/>
    <property type="match status" value="1"/>
</dbReference>
<keyword evidence="1" id="KW-0677">Repeat</keyword>
<dbReference type="InterPro" id="IPR056789">
    <property type="entry name" value="LRR_R13L1-DRL21"/>
</dbReference>
<dbReference type="Pfam" id="PF24789">
    <property type="entry name" value="SAC9_GBDL_2nd"/>
    <property type="match status" value="1"/>
</dbReference>
<keyword evidence="2" id="KW-1133">Transmembrane helix</keyword>
<sequence length="1386" mass="155134">MLLKLPRLRVLSFRGCCIFEIPNSIGDLKLLQQLDLSETRIETLPESVNKLFHLHTLLLRKCYRMKKLCADMGNLTKLRHLNNSDVDFLEEMPLGIGKLTCLQTLRNFAVGENTGSRLGELKPLDSLSGQLKISRLENLRDVGDAEAELSSKGNLNVLVLEWGSYSGNSREPDIETRVLDLLIPHKNLEELTVRGYGGTTFPIWLGDSMFSNLVLLRFENCNMCTSLPSIGQLPALKHLFISQIGGVKSVGIEFYGNNCSVFFPSLETLSFEGMQEWEEWIPYGFGQEVEAFPRLRELSIVRCSKLVGRLPECLPSLERLVIQECEQLLVIVPSISTLCKFEIGCKKVVWRRSAMVLSPQNSQVTNDMSNRVFLRGILQEELPNLEEVSIKNNEELTCLWRAGHGLLQDIGSLHQLKIARCPQLVSLVEEEEKGQQQQGLPCRLQVLELSSCPRLVKLPQAFLSFSSLRELKISDCDSMEALPDALMHKGKAPLEKLIISGCHTLSYIARAQLPPSLKKLRVYYCNSLRTLVDEDQILDINSCGGYTSVLQQLQIIHCPSLTSLWSKSELPATLENIYVDRCSKLAFLSLRGNLSKALKHLYIVSCSNLESIAEGLDDNTSLETMEIFICQNLKVLPDNLHKARHLRLLRINECPNLVSVPEGGLAPFSKLTMLEIFNCEKLKALPNGLRNLTSLQYLLIQDCPSIGSFTANCFPTNLTSVRIDYEKIYKPLILERGPGLHRFTSLRQLTLFGGECCSVVSFPLEKDTGKALPASLKHPSIWNFPNLERISSIENLTSFESLQLCCCPKLQEFPDNGLPTSLLRLEIYGCPLIEERFEKDKGQYWSLIAEIPCVRIDCHYVIDPKAQRQLIQTADYTIPHSSARFFLYQLIKLRELDCPPRVWSHQLHLKSVSAEVLAITGAGARLHDQDASNLPLLYDFEELEGELDFRTRLVAVTLDPAVSGTSSITLGEVDILANSFLWCKCNQFYNPCVDLLTAVDMLSDPLSELVTRNIVPEGATCLISWTNLLSNIMTSGILLESERVVLVPGVMFVQKPRCLFVPPLLCLQLELHNPLCCILNAEERVLTSLGRSAVADNAAYNAWNEVVGSSLKDNLSERIQSYDNEHAVKVLHQLYVEIFLWTLSRFHMLIIFKVGTAKYSTPVFSLRAPLNSGLRQSYWRAPPNTTTVEFVFVLGILMSVGLSCLLVLVAILWLHSNGAVEVNHVFMPKELGLTPKKRIGAYLITELWFSAGCFTSDKPPFSLQVPSEAEILTDYDIVLEQYLPPLSPLLAGFCVDAFSAIKPGVAHSPSSDSDIWDKSARAGSPMYFDFLRPIQSCRVSFKLLGDVTAFAVEPSEQDDSGLRAPLVAAGLSFDKQNQVTLLLRSS</sequence>
<keyword evidence="6" id="KW-1185">Reference proteome</keyword>
<dbReference type="InterPro" id="IPR000421">
    <property type="entry name" value="FA58C"/>
</dbReference>
<dbReference type="PANTHER" id="PTHR47186">
    <property type="entry name" value="LEUCINE-RICH REPEAT-CONTAINING PROTEIN 57"/>
    <property type="match status" value="1"/>
</dbReference>
<dbReference type="Proteomes" id="UP001428341">
    <property type="component" value="Unassembled WGS sequence"/>
</dbReference>
<dbReference type="SUPFAM" id="SSF52047">
    <property type="entry name" value="RNI-like"/>
    <property type="match status" value="1"/>
</dbReference>